<proteinExistence type="predicted"/>
<keyword evidence="4" id="KW-0472">Membrane</keyword>
<accession>A0A0G0YWX5</accession>
<dbReference type="Gene3D" id="3.40.50.150">
    <property type="entry name" value="Vaccinia Virus protein VP39"/>
    <property type="match status" value="1"/>
</dbReference>
<dbReference type="GO" id="GO:0016279">
    <property type="term" value="F:protein-lysine N-methyltransferase activity"/>
    <property type="evidence" value="ECO:0007669"/>
    <property type="project" value="InterPro"/>
</dbReference>
<keyword evidence="1" id="KW-0489">Methyltransferase</keyword>
<feature type="transmembrane region" description="Helical" evidence="4">
    <location>
        <begin position="6"/>
        <end position="30"/>
    </location>
</feature>
<keyword evidence="3" id="KW-0949">S-adenosyl-L-methionine</keyword>
<protein>
    <recommendedName>
        <fullName evidence="7">Histone methylation DOT1 family protein</fullName>
    </recommendedName>
</protein>
<gene>
    <name evidence="5" type="ORF">UV02_C0033G0028</name>
</gene>
<dbReference type="PANTHER" id="PTHR13610">
    <property type="entry name" value="METHYLTRANSFERASE DOMAIN-CONTAINING PROTEIN"/>
    <property type="match status" value="1"/>
</dbReference>
<evidence type="ECO:0000313" key="6">
    <source>
        <dbReference type="Proteomes" id="UP000034516"/>
    </source>
</evidence>
<name>A0A0G0YWX5_9BACT</name>
<keyword evidence="2" id="KW-0808">Transferase</keyword>
<dbReference type="InterPro" id="IPR029063">
    <property type="entry name" value="SAM-dependent_MTases_sf"/>
</dbReference>
<dbReference type="SUPFAM" id="SSF53335">
    <property type="entry name" value="S-adenosyl-L-methionine-dependent methyltransferases"/>
    <property type="match status" value="1"/>
</dbReference>
<evidence type="ECO:0000256" key="4">
    <source>
        <dbReference type="SAM" id="Phobius"/>
    </source>
</evidence>
<evidence type="ECO:0008006" key="7">
    <source>
        <dbReference type="Google" id="ProtNLM"/>
    </source>
</evidence>
<dbReference type="AlphaFoldDB" id="A0A0G0YWX5"/>
<keyword evidence="4" id="KW-0812">Transmembrane</keyword>
<evidence type="ECO:0000313" key="5">
    <source>
        <dbReference type="EMBL" id="KKS41089.1"/>
    </source>
</evidence>
<sequence length="173" mass="19103">MNVWQIFFLLILNLILLSMLLSSISMAPFVPAKNRDLGRIIKMAGLKQGEVFYDLGCGNGKVVFAAGAAGARAIGVELSFPNYLICIIRKLFKRSPGVSFKFGNLYKYGLAGADIVYLFGTPSGIDSKLKNKLKKELKPGARVVSYVFEIKGWQATTIDKPDKNRVAIYLYVV</sequence>
<dbReference type="PANTHER" id="PTHR13610:SF11">
    <property type="entry name" value="METHYLTRANSFERASE DOMAIN-CONTAINING PROTEIN"/>
    <property type="match status" value="1"/>
</dbReference>
<organism evidence="5 6">
    <name type="scientific">Candidatus Kuenenbacteria bacterium GW2011_GWA2_42_15</name>
    <dbReference type="NCBI Taxonomy" id="1618677"/>
    <lineage>
        <taxon>Bacteria</taxon>
        <taxon>Candidatus Kueneniibacteriota</taxon>
    </lineage>
</organism>
<dbReference type="EMBL" id="LCCW01000033">
    <property type="protein sequence ID" value="KKS41089.1"/>
    <property type="molecule type" value="Genomic_DNA"/>
</dbReference>
<reference evidence="5 6" key="1">
    <citation type="journal article" date="2015" name="Nature">
        <title>rRNA introns, odd ribosomes, and small enigmatic genomes across a large radiation of phyla.</title>
        <authorList>
            <person name="Brown C.T."/>
            <person name="Hug L.A."/>
            <person name="Thomas B.C."/>
            <person name="Sharon I."/>
            <person name="Castelle C.J."/>
            <person name="Singh A."/>
            <person name="Wilkins M.J."/>
            <person name="Williams K.H."/>
            <person name="Banfield J.F."/>
        </authorList>
    </citation>
    <scope>NUCLEOTIDE SEQUENCE [LARGE SCALE GENOMIC DNA]</scope>
</reference>
<keyword evidence="4" id="KW-1133">Transmembrane helix</keyword>
<evidence type="ECO:0000256" key="3">
    <source>
        <dbReference type="ARBA" id="ARBA00022691"/>
    </source>
</evidence>
<evidence type="ECO:0000256" key="2">
    <source>
        <dbReference type="ARBA" id="ARBA00022679"/>
    </source>
</evidence>
<dbReference type="InterPro" id="IPR026170">
    <property type="entry name" value="FAM173A/B"/>
</dbReference>
<dbReference type="Proteomes" id="UP000034516">
    <property type="component" value="Unassembled WGS sequence"/>
</dbReference>
<evidence type="ECO:0000256" key="1">
    <source>
        <dbReference type="ARBA" id="ARBA00022603"/>
    </source>
</evidence>
<dbReference type="GO" id="GO:0032259">
    <property type="term" value="P:methylation"/>
    <property type="evidence" value="ECO:0007669"/>
    <property type="project" value="UniProtKB-KW"/>
</dbReference>
<comment type="caution">
    <text evidence="5">The sequence shown here is derived from an EMBL/GenBank/DDBJ whole genome shotgun (WGS) entry which is preliminary data.</text>
</comment>